<evidence type="ECO:0000313" key="2">
    <source>
        <dbReference type="Proteomes" id="UP000475325"/>
    </source>
</evidence>
<proteinExistence type="predicted"/>
<evidence type="ECO:0000313" key="1">
    <source>
        <dbReference type="EMBL" id="KAF3092578.1"/>
    </source>
</evidence>
<accession>A0A7C8J3W8</accession>
<gene>
    <name evidence="1" type="ORF">TWF102_008397</name>
</gene>
<reference evidence="1 2" key="1">
    <citation type="submission" date="2019-06" db="EMBL/GenBank/DDBJ databases">
        <authorList>
            <person name="Palmer J.M."/>
        </authorList>
    </citation>
    <scope>NUCLEOTIDE SEQUENCE [LARGE SCALE GENOMIC DNA]</scope>
    <source>
        <strain evidence="1 2">TWF102</strain>
    </source>
</reference>
<sequence>MHSKTRESCALFMIPPGTLALGEVNIWSENGPSGGTGLVIIRLDVRDMPDEIIRSTIRKYPEQGSSKVNVLARD</sequence>
<dbReference type="EMBL" id="WIQW01000051">
    <property type="protein sequence ID" value="KAF3092578.1"/>
    <property type="molecule type" value="Genomic_DNA"/>
</dbReference>
<name>A0A7C8J3W8_ORBOL</name>
<protein>
    <submittedName>
        <fullName evidence="1">Uncharacterized protein</fullName>
    </submittedName>
</protein>
<dbReference type="AlphaFoldDB" id="A0A7C8J3W8"/>
<dbReference type="Proteomes" id="UP000475325">
    <property type="component" value="Unassembled WGS sequence"/>
</dbReference>
<comment type="caution">
    <text evidence="1">The sequence shown here is derived from an EMBL/GenBank/DDBJ whole genome shotgun (WGS) entry which is preliminary data.</text>
</comment>
<organism evidence="1 2">
    <name type="scientific">Orbilia oligospora</name>
    <name type="common">Nematode-trapping fungus</name>
    <name type="synonym">Arthrobotrys oligospora</name>
    <dbReference type="NCBI Taxonomy" id="2813651"/>
    <lineage>
        <taxon>Eukaryota</taxon>
        <taxon>Fungi</taxon>
        <taxon>Dikarya</taxon>
        <taxon>Ascomycota</taxon>
        <taxon>Pezizomycotina</taxon>
        <taxon>Orbiliomycetes</taxon>
        <taxon>Orbiliales</taxon>
        <taxon>Orbiliaceae</taxon>
        <taxon>Orbilia</taxon>
    </lineage>
</organism>